<organism evidence="1 2">
    <name type="scientific">Avena sativa</name>
    <name type="common">Oat</name>
    <dbReference type="NCBI Taxonomy" id="4498"/>
    <lineage>
        <taxon>Eukaryota</taxon>
        <taxon>Viridiplantae</taxon>
        <taxon>Streptophyta</taxon>
        <taxon>Embryophyta</taxon>
        <taxon>Tracheophyta</taxon>
        <taxon>Spermatophyta</taxon>
        <taxon>Magnoliopsida</taxon>
        <taxon>Liliopsida</taxon>
        <taxon>Poales</taxon>
        <taxon>Poaceae</taxon>
        <taxon>BOP clade</taxon>
        <taxon>Pooideae</taxon>
        <taxon>Poodae</taxon>
        <taxon>Poeae</taxon>
        <taxon>Poeae Chloroplast Group 1 (Aveneae type)</taxon>
        <taxon>Aveninae</taxon>
        <taxon>Avena</taxon>
    </lineage>
</organism>
<dbReference type="EnsemblPlants" id="AVESA.00010b.r2.6AG1026260.1">
    <property type="protein sequence ID" value="AVESA.00010b.r2.6AG1026260.1.CDS"/>
    <property type="gene ID" value="AVESA.00010b.r2.6AG1026260"/>
</dbReference>
<keyword evidence="2" id="KW-1185">Reference proteome</keyword>
<accession>A0ACD5YRK2</accession>
<name>A0ACD5YRK2_AVESA</name>
<protein>
    <submittedName>
        <fullName evidence="1">Uncharacterized protein</fullName>
    </submittedName>
</protein>
<dbReference type="Proteomes" id="UP001732700">
    <property type="component" value="Chromosome 6A"/>
</dbReference>
<evidence type="ECO:0000313" key="1">
    <source>
        <dbReference type="EnsemblPlants" id="AVESA.00010b.r2.6AG1026260.1.CDS"/>
    </source>
</evidence>
<evidence type="ECO:0000313" key="2">
    <source>
        <dbReference type="Proteomes" id="UP001732700"/>
    </source>
</evidence>
<reference evidence="1" key="1">
    <citation type="submission" date="2021-05" db="EMBL/GenBank/DDBJ databases">
        <authorList>
            <person name="Scholz U."/>
            <person name="Mascher M."/>
            <person name="Fiebig A."/>
        </authorList>
    </citation>
    <scope>NUCLEOTIDE SEQUENCE [LARGE SCALE GENOMIC DNA]</scope>
</reference>
<proteinExistence type="predicted"/>
<sequence>MAVRGQSSAAASLLLPPVTALLFLWMFGWGNVMAHTDIGNMTALQKHVPYFDRNKDGIITQEETFEGSVAIGFSVEYATEFAALVHGANGPITSPADAPLPHLSIYIKNMERGMHGSDTGAFDLKGRFVPQKFEEIFMKHAKTRPDGLTHSEVEDMILANRDPLDPGSWEGPEIEWGGIYKLASDNDGFLHKDDARGIYDGSVFVKLEEKRASPRSVM</sequence>
<reference evidence="1" key="2">
    <citation type="submission" date="2025-09" db="UniProtKB">
        <authorList>
            <consortium name="EnsemblPlants"/>
        </authorList>
    </citation>
    <scope>IDENTIFICATION</scope>
</reference>